<proteinExistence type="predicted"/>
<evidence type="ECO:0000256" key="2">
    <source>
        <dbReference type="SAM" id="Phobius"/>
    </source>
</evidence>
<reference evidence="3 4" key="1">
    <citation type="submission" date="2018-07" db="EMBL/GenBank/DDBJ databases">
        <title>Genomic Encyclopedia of Type Strains, Phase III (KMG-III): the genomes of soil and plant-associated and newly described type strains.</title>
        <authorList>
            <person name="Whitman W."/>
        </authorList>
    </citation>
    <scope>NUCLEOTIDE SEQUENCE [LARGE SCALE GENOMIC DNA]</scope>
    <source>
        <strain evidence="3 4">CECT 7287</strain>
    </source>
</reference>
<protein>
    <recommendedName>
        <fullName evidence="5">TM2 domain-containing protein</fullName>
    </recommendedName>
</protein>
<evidence type="ECO:0000256" key="1">
    <source>
        <dbReference type="SAM" id="MobiDB-lite"/>
    </source>
</evidence>
<dbReference type="OrthoDB" id="82335at2"/>
<feature type="transmembrane region" description="Helical" evidence="2">
    <location>
        <begin position="80"/>
        <end position="98"/>
    </location>
</feature>
<comment type="caution">
    <text evidence="3">The sequence shown here is derived from an EMBL/GenBank/DDBJ whole genome shotgun (WGS) entry which is preliminary data.</text>
</comment>
<feature type="compositionally biased region" description="Low complexity" evidence="1">
    <location>
        <begin position="20"/>
        <end position="36"/>
    </location>
</feature>
<organism evidence="3 4">
    <name type="scientific">Cohnella phaseoli</name>
    <dbReference type="NCBI Taxonomy" id="456490"/>
    <lineage>
        <taxon>Bacteria</taxon>
        <taxon>Bacillati</taxon>
        <taxon>Bacillota</taxon>
        <taxon>Bacilli</taxon>
        <taxon>Bacillales</taxon>
        <taxon>Paenibacillaceae</taxon>
        <taxon>Cohnella</taxon>
    </lineage>
</organism>
<feature type="transmembrane region" description="Helical" evidence="2">
    <location>
        <begin position="227"/>
        <end position="247"/>
    </location>
</feature>
<feature type="region of interest" description="Disordered" evidence="1">
    <location>
        <begin position="1"/>
        <end position="44"/>
    </location>
</feature>
<keyword evidence="2" id="KW-0472">Membrane</keyword>
<feature type="compositionally biased region" description="Low complexity" evidence="1">
    <location>
        <begin position="1"/>
        <end position="11"/>
    </location>
</feature>
<feature type="transmembrane region" description="Helical" evidence="2">
    <location>
        <begin position="200"/>
        <end position="221"/>
    </location>
</feature>
<sequence>MKEADNWNPGAGYPPPPSPDSANAAAAAQQQHWPPGYGASSSYPERLPNARRKKKWVAGWLSAMVPGTGHMYLGLMGKGIVLMLMLALDITAIVQVSSVGTLQVLFFSLLIPIIYFYTLFNAIQSTDAVNDRSGSAAASYGHRAGWGPAPSSAPIPGPYPEQVGWEQAPLGGAAVQPDAMQPQPHSQPVQPPAARGMPPVAILVVAGVGVLMLLTSGSSWTHKLFNSAGSAFGAVILIGAGIVYWFWENRGHKAGRN</sequence>
<gene>
    <name evidence="3" type="ORF">DFP98_13914</name>
</gene>
<feature type="transmembrane region" description="Helical" evidence="2">
    <location>
        <begin position="104"/>
        <end position="123"/>
    </location>
</feature>
<dbReference type="EMBL" id="QRDZ01000039">
    <property type="protein sequence ID" value="RED56456.1"/>
    <property type="molecule type" value="Genomic_DNA"/>
</dbReference>
<dbReference type="AlphaFoldDB" id="A0A3D9I5K9"/>
<accession>A0A3D9I5K9</accession>
<evidence type="ECO:0008006" key="5">
    <source>
        <dbReference type="Google" id="ProtNLM"/>
    </source>
</evidence>
<keyword evidence="4" id="KW-1185">Reference proteome</keyword>
<evidence type="ECO:0000313" key="3">
    <source>
        <dbReference type="EMBL" id="RED56456.1"/>
    </source>
</evidence>
<feature type="region of interest" description="Disordered" evidence="1">
    <location>
        <begin position="174"/>
        <end position="194"/>
    </location>
</feature>
<evidence type="ECO:0000313" key="4">
    <source>
        <dbReference type="Proteomes" id="UP000256977"/>
    </source>
</evidence>
<keyword evidence="2" id="KW-0812">Transmembrane</keyword>
<keyword evidence="2" id="KW-1133">Transmembrane helix</keyword>
<dbReference type="Proteomes" id="UP000256977">
    <property type="component" value="Unassembled WGS sequence"/>
</dbReference>
<dbReference type="RefSeq" id="WP_116064897.1">
    <property type="nucleotide sequence ID" value="NZ_QRDZ01000039.1"/>
</dbReference>
<name>A0A3D9I5K9_9BACL</name>